<evidence type="ECO:0000256" key="5">
    <source>
        <dbReference type="ARBA" id="ARBA00023163"/>
    </source>
</evidence>
<keyword evidence="2" id="KW-0902">Two-component regulatory system</keyword>
<dbReference type="PROSITE" id="PS50110">
    <property type="entry name" value="RESPONSE_REGULATORY"/>
    <property type="match status" value="1"/>
</dbReference>
<feature type="domain" description="OmpR/PhoB-type" evidence="9">
    <location>
        <begin position="124"/>
        <end position="222"/>
    </location>
</feature>
<dbReference type="GO" id="GO:0006355">
    <property type="term" value="P:regulation of DNA-templated transcription"/>
    <property type="evidence" value="ECO:0007669"/>
    <property type="project" value="InterPro"/>
</dbReference>
<sequence>MNLLIVEDDVRLASALAHILEEAGHAVDTANDGETGYAYASQGKYDVAILDVMLPKKNGFDIVSDLRRAGIATPVLMLTARDAVPDKIRGLDSGADDYMTKPFSPAELMAHLRALTRRQGEVEFETLRAFNLTLDLTEREFASESSSIHLSAKEFALARVLMSNAGKTVPKATIIDRVWGTTGVTEDNNVEAYVSFLRKKLRFLEANAHIETIRGVGYRLAEGRDA</sequence>
<comment type="caution">
    <text evidence="10">The sequence shown here is derived from an EMBL/GenBank/DDBJ whole genome shotgun (WGS) entry which is preliminary data.</text>
</comment>
<dbReference type="SUPFAM" id="SSF52172">
    <property type="entry name" value="CheY-like"/>
    <property type="match status" value="1"/>
</dbReference>
<reference evidence="10 11" key="1">
    <citation type="journal article" date="2018" name="Elife">
        <title>Discovery and characterization of a prevalent human gut bacterial enzyme sufficient for the inactivation of a family of plant toxins.</title>
        <authorList>
            <person name="Koppel N."/>
            <person name="Bisanz J.E."/>
            <person name="Pandelia M.E."/>
            <person name="Turnbaugh P.J."/>
            <person name="Balskus E.P."/>
        </authorList>
    </citation>
    <scope>NUCLEOTIDE SEQUENCE [LARGE SCALE GENOMIC DNA]</scope>
    <source>
        <strain evidence="10 11">OB21 GAM31</strain>
    </source>
</reference>
<evidence type="ECO:0000259" key="9">
    <source>
        <dbReference type="PROSITE" id="PS51755"/>
    </source>
</evidence>
<dbReference type="GO" id="GO:0032993">
    <property type="term" value="C:protein-DNA complex"/>
    <property type="evidence" value="ECO:0007669"/>
    <property type="project" value="TreeGrafter"/>
</dbReference>
<accession>A0A369LNF8</accession>
<dbReference type="InterPro" id="IPR016032">
    <property type="entry name" value="Sig_transdc_resp-reg_C-effctor"/>
</dbReference>
<organism evidence="10 11">
    <name type="scientific">Slackia isoflavoniconvertens</name>
    <dbReference type="NCBI Taxonomy" id="572010"/>
    <lineage>
        <taxon>Bacteria</taxon>
        <taxon>Bacillati</taxon>
        <taxon>Actinomycetota</taxon>
        <taxon>Coriobacteriia</taxon>
        <taxon>Eggerthellales</taxon>
        <taxon>Eggerthellaceae</taxon>
        <taxon>Slackia</taxon>
    </lineage>
</organism>
<proteinExistence type="predicted"/>
<dbReference type="InterPro" id="IPR036388">
    <property type="entry name" value="WH-like_DNA-bd_sf"/>
</dbReference>
<evidence type="ECO:0000256" key="4">
    <source>
        <dbReference type="ARBA" id="ARBA00023125"/>
    </source>
</evidence>
<keyword evidence="4 7" id="KW-0238">DNA-binding</keyword>
<dbReference type="InterPro" id="IPR011006">
    <property type="entry name" value="CheY-like_superfamily"/>
</dbReference>
<dbReference type="PANTHER" id="PTHR48111">
    <property type="entry name" value="REGULATOR OF RPOS"/>
    <property type="match status" value="1"/>
</dbReference>
<evidence type="ECO:0000313" key="11">
    <source>
        <dbReference type="Proteomes" id="UP000253975"/>
    </source>
</evidence>
<dbReference type="SMART" id="SM00862">
    <property type="entry name" value="Trans_reg_C"/>
    <property type="match status" value="1"/>
</dbReference>
<dbReference type="Gene3D" id="1.10.10.10">
    <property type="entry name" value="Winged helix-like DNA-binding domain superfamily/Winged helix DNA-binding domain"/>
    <property type="match status" value="1"/>
</dbReference>
<dbReference type="Pfam" id="PF00486">
    <property type="entry name" value="Trans_reg_C"/>
    <property type="match status" value="1"/>
</dbReference>
<dbReference type="GO" id="GO:0000156">
    <property type="term" value="F:phosphorelay response regulator activity"/>
    <property type="evidence" value="ECO:0007669"/>
    <property type="project" value="TreeGrafter"/>
</dbReference>
<dbReference type="Gene3D" id="3.40.50.2300">
    <property type="match status" value="1"/>
</dbReference>
<evidence type="ECO:0000256" key="2">
    <source>
        <dbReference type="ARBA" id="ARBA00023012"/>
    </source>
</evidence>
<dbReference type="InterPro" id="IPR001867">
    <property type="entry name" value="OmpR/PhoB-type_DNA-bd"/>
</dbReference>
<evidence type="ECO:0000313" key="10">
    <source>
        <dbReference type="EMBL" id="RDB60694.1"/>
    </source>
</evidence>
<dbReference type="SUPFAM" id="SSF46894">
    <property type="entry name" value="C-terminal effector domain of the bipartite response regulators"/>
    <property type="match status" value="1"/>
</dbReference>
<feature type="DNA-binding region" description="OmpR/PhoB-type" evidence="7">
    <location>
        <begin position="124"/>
        <end position="222"/>
    </location>
</feature>
<evidence type="ECO:0000259" key="8">
    <source>
        <dbReference type="PROSITE" id="PS50110"/>
    </source>
</evidence>
<keyword evidence="1 6" id="KW-0597">Phosphoprotein</keyword>
<name>A0A369LNF8_9ACTN</name>
<dbReference type="SMART" id="SM00448">
    <property type="entry name" value="REC"/>
    <property type="match status" value="1"/>
</dbReference>
<dbReference type="InterPro" id="IPR039420">
    <property type="entry name" value="WalR-like"/>
</dbReference>
<dbReference type="AlphaFoldDB" id="A0A369LNF8"/>
<evidence type="ECO:0000256" key="3">
    <source>
        <dbReference type="ARBA" id="ARBA00023015"/>
    </source>
</evidence>
<dbReference type="EMBL" id="PPTO01000002">
    <property type="protein sequence ID" value="RDB60694.1"/>
    <property type="molecule type" value="Genomic_DNA"/>
</dbReference>
<dbReference type="CDD" id="cd00383">
    <property type="entry name" value="trans_reg_C"/>
    <property type="match status" value="1"/>
</dbReference>
<protein>
    <submittedName>
        <fullName evidence="10">DNA-binding response regulator</fullName>
    </submittedName>
</protein>
<dbReference type="GO" id="GO:0000976">
    <property type="term" value="F:transcription cis-regulatory region binding"/>
    <property type="evidence" value="ECO:0007669"/>
    <property type="project" value="TreeGrafter"/>
</dbReference>
<evidence type="ECO:0000256" key="1">
    <source>
        <dbReference type="ARBA" id="ARBA00022553"/>
    </source>
</evidence>
<dbReference type="Pfam" id="PF00072">
    <property type="entry name" value="Response_reg"/>
    <property type="match status" value="1"/>
</dbReference>
<keyword evidence="3" id="KW-0805">Transcription regulation</keyword>
<dbReference type="PROSITE" id="PS51755">
    <property type="entry name" value="OMPR_PHOB"/>
    <property type="match status" value="1"/>
</dbReference>
<gene>
    <name evidence="10" type="ORF">C1881_02105</name>
</gene>
<dbReference type="GO" id="GO:0005829">
    <property type="term" value="C:cytosol"/>
    <property type="evidence" value="ECO:0007669"/>
    <property type="project" value="TreeGrafter"/>
</dbReference>
<dbReference type="Gene3D" id="6.10.250.690">
    <property type="match status" value="1"/>
</dbReference>
<dbReference type="FunFam" id="3.40.50.2300:FF:000002">
    <property type="entry name" value="DNA-binding response regulator PhoP"/>
    <property type="match status" value="1"/>
</dbReference>
<evidence type="ECO:0000256" key="7">
    <source>
        <dbReference type="PROSITE-ProRule" id="PRU01091"/>
    </source>
</evidence>
<dbReference type="Proteomes" id="UP000253975">
    <property type="component" value="Unassembled WGS sequence"/>
</dbReference>
<dbReference type="RefSeq" id="WP_114614878.1">
    <property type="nucleotide sequence ID" value="NZ_PPTO01000002.1"/>
</dbReference>
<keyword evidence="5" id="KW-0804">Transcription</keyword>
<dbReference type="InterPro" id="IPR001789">
    <property type="entry name" value="Sig_transdc_resp-reg_receiver"/>
</dbReference>
<feature type="domain" description="Response regulatory" evidence="8">
    <location>
        <begin position="2"/>
        <end position="116"/>
    </location>
</feature>
<feature type="modified residue" description="4-aspartylphosphate" evidence="6">
    <location>
        <position position="51"/>
    </location>
</feature>
<evidence type="ECO:0000256" key="6">
    <source>
        <dbReference type="PROSITE-ProRule" id="PRU00169"/>
    </source>
</evidence>
<dbReference type="PANTHER" id="PTHR48111:SF1">
    <property type="entry name" value="TWO-COMPONENT RESPONSE REGULATOR ORR33"/>
    <property type="match status" value="1"/>
</dbReference>